<keyword evidence="3" id="KW-1185">Reference proteome</keyword>
<dbReference type="Proteomes" id="UP001595583">
    <property type="component" value="Unassembled WGS sequence"/>
</dbReference>
<sequence length="153" mass="15515">MGTLTSLIAGLASGETAAAIRRARVAAIVYLLAGTAALCGVGFLVGAAFIAASYRYGSMHAALGFGVGFLVLSGLVLLVYKLSAGSREAERSKRRKADMTAIVVTTALTLLPTLLRGKGGLGALLAPALAAAAYAIYKENTKPDGDSGSKKPE</sequence>
<dbReference type="EMBL" id="JBHRTK010000012">
    <property type="protein sequence ID" value="MFC3207332.1"/>
    <property type="molecule type" value="Genomic_DNA"/>
</dbReference>
<name>A0ABV7KDG8_9HYPH</name>
<accession>A0ABV7KDG8</accession>
<organism evidence="2 3">
    <name type="scientific">Aquamicrobium soli</name>
    <dbReference type="NCBI Taxonomy" id="1811518"/>
    <lineage>
        <taxon>Bacteria</taxon>
        <taxon>Pseudomonadati</taxon>
        <taxon>Pseudomonadota</taxon>
        <taxon>Alphaproteobacteria</taxon>
        <taxon>Hyphomicrobiales</taxon>
        <taxon>Phyllobacteriaceae</taxon>
        <taxon>Aquamicrobium</taxon>
    </lineage>
</organism>
<keyword evidence="1" id="KW-0812">Transmembrane</keyword>
<evidence type="ECO:0000313" key="3">
    <source>
        <dbReference type="Proteomes" id="UP001595583"/>
    </source>
</evidence>
<feature type="transmembrane region" description="Helical" evidence="1">
    <location>
        <begin position="58"/>
        <end position="79"/>
    </location>
</feature>
<keyword evidence="1" id="KW-1133">Transmembrane helix</keyword>
<reference evidence="3" key="1">
    <citation type="journal article" date="2019" name="Int. J. Syst. Evol. Microbiol.">
        <title>The Global Catalogue of Microorganisms (GCM) 10K type strain sequencing project: providing services to taxonomists for standard genome sequencing and annotation.</title>
        <authorList>
            <consortium name="The Broad Institute Genomics Platform"/>
            <consortium name="The Broad Institute Genome Sequencing Center for Infectious Disease"/>
            <person name="Wu L."/>
            <person name="Ma J."/>
        </authorList>
    </citation>
    <scope>NUCLEOTIDE SEQUENCE [LARGE SCALE GENOMIC DNA]</scope>
    <source>
        <strain evidence="3">KCTC 52165</strain>
    </source>
</reference>
<feature type="transmembrane region" description="Helical" evidence="1">
    <location>
        <begin position="121"/>
        <end position="137"/>
    </location>
</feature>
<keyword evidence="1" id="KW-0472">Membrane</keyword>
<dbReference type="RefSeq" id="WP_378221414.1">
    <property type="nucleotide sequence ID" value="NZ_JBHRTK010000012.1"/>
</dbReference>
<evidence type="ECO:0000313" key="2">
    <source>
        <dbReference type="EMBL" id="MFC3207332.1"/>
    </source>
</evidence>
<evidence type="ECO:0008006" key="4">
    <source>
        <dbReference type="Google" id="ProtNLM"/>
    </source>
</evidence>
<protein>
    <recommendedName>
        <fullName evidence="4">Phage holin family protein</fullName>
    </recommendedName>
</protein>
<comment type="caution">
    <text evidence="2">The sequence shown here is derived from an EMBL/GenBank/DDBJ whole genome shotgun (WGS) entry which is preliminary data.</text>
</comment>
<gene>
    <name evidence="2" type="ORF">ACFOHJ_13980</name>
</gene>
<feature type="transmembrane region" description="Helical" evidence="1">
    <location>
        <begin position="28"/>
        <end position="52"/>
    </location>
</feature>
<proteinExistence type="predicted"/>
<feature type="transmembrane region" description="Helical" evidence="1">
    <location>
        <begin position="99"/>
        <end position="115"/>
    </location>
</feature>
<evidence type="ECO:0000256" key="1">
    <source>
        <dbReference type="SAM" id="Phobius"/>
    </source>
</evidence>